<evidence type="ECO:0000313" key="9">
    <source>
        <dbReference type="Proteomes" id="UP000318431"/>
    </source>
</evidence>
<feature type="chain" id="PRO_5022190547" evidence="7">
    <location>
        <begin position="25"/>
        <end position="43"/>
    </location>
</feature>
<comment type="caution">
    <text evidence="8">The sequence shown here is derived from an EMBL/GenBank/DDBJ whole genome shotgun (WGS) entry which is preliminary data.</text>
</comment>
<keyword evidence="5" id="KW-0564">Palmitate</keyword>
<evidence type="ECO:0000313" key="8">
    <source>
        <dbReference type="EMBL" id="TWI62213.1"/>
    </source>
</evidence>
<evidence type="ECO:0000256" key="1">
    <source>
        <dbReference type="ARBA" id="ARBA00010296"/>
    </source>
</evidence>
<feature type="signal peptide" evidence="7">
    <location>
        <begin position="1"/>
        <end position="24"/>
    </location>
</feature>
<protein>
    <submittedName>
        <fullName evidence="8">Putative small secreted protein</fullName>
    </submittedName>
</protein>
<keyword evidence="4" id="KW-0472">Membrane</keyword>
<keyword evidence="3 7" id="KW-0732">Signal</keyword>
<comment type="similarity">
    <text evidence="1">Belongs to the EcnA/EcnB lipoprotein family.</text>
</comment>
<organism evidence="8 9">
    <name type="scientific">Pseudoduganella lurida</name>
    <dbReference type="NCBI Taxonomy" id="1036180"/>
    <lineage>
        <taxon>Bacteria</taxon>
        <taxon>Pseudomonadati</taxon>
        <taxon>Pseudomonadota</taxon>
        <taxon>Betaproteobacteria</taxon>
        <taxon>Burkholderiales</taxon>
        <taxon>Oxalobacteraceae</taxon>
        <taxon>Telluria group</taxon>
        <taxon>Pseudoduganella</taxon>
    </lineage>
</organism>
<name>A0A562R055_9BURK</name>
<evidence type="ECO:0000256" key="7">
    <source>
        <dbReference type="SAM" id="SignalP"/>
    </source>
</evidence>
<dbReference type="Pfam" id="PF08085">
    <property type="entry name" value="Entericidin"/>
    <property type="match status" value="1"/>
</dbReference>
<gene>
    <name evidence="8" type="ORF">IP91_04322</name>
</gene>
<accession>A0A562R055</accession>
<dbReference type="EMBL" id="VLLB01000009">
    <property type="protein sequence ID" value="TWI62213.1"/>
    <property type="molecule type" value="Genomic_DNA"/>
</dbReference>
<proteinExistence type="inferred from homology"/>
<dbReference type="GO" id="GO:0016020">
    <property type="term" value="C:membrane"/>
    <property type="evidence" value="ECO:0007669"/>
    <property type="project" value="InterPro"/>
</dbReference>
<dbReference type="PROSITE" id="PS51257">
    <property type="entry name" value="PROKAR_LIPOPROTEIN"/>
    <property type="match status" value="1"/>
</dbReference>
<keyword evidence="6" id="KW-0449">Lipoprotein</keyword>
<reference evidence="8 9" key="1">
    <citation type="journal article" date="2015" name="Stand. Genomic Sci.">
        <title>Genomic Encyclopedia of Bacterial and Archaeal Type Strains, Phase III: the genomes of soil and plant-associated and newly described type strains.</title>
        <authorList>
            <person name="Whitman W.B."/>
            <person name="Woyke T."/>
            <person name="Klenk H.P."/>
            <person name="Zhou Y."/>
            <person name="Lilburn T.G."/>
            <person name="Beck B.J."/>
            <person name="De Vos P."/>
            <person name="Vandamme P."/>
            <person name="Eisen J.A."/>
            <person name="Garrity G."/>
            <person name="Hugenholtz P."/>
            <person name="Kyrpides N.C."/>
        </authorList>
    </citation>
    <scope>NUCLEOTIDE SEQUENCE [LARGE SCALE GENOMIC DNA]</scope>
    <source>
        <strain evidence="8 9">CGMCC 1.10822</strain>
    </source>
</reference>
<dbReference type="GO" id="GO:0009636">
    <property type="term" value="P:response to toxic substance"/>
    <property type="evidence" value="ECO:0007669"/>
    <property type="project" value="InterPro"/>
</dbReference>
<evidence type="ECO:0000256" key="2">
    <source>
        <dbReference type="ARBA" id="ARBA00022475"/>
    </source>
</evidence>
<evidence type="ECO:0000256" key="3">
    <source>
        <dbReference type="ARBA" id="ARBA00022729"/>
    </source>
</evidence>
<sequence length="43" mass="4343">MKTRALAAAIVLATLVLTGCNTVAGFGKDVQKVGQVVEGAGRK</sequence>
<evidence type="ECO:0000256" key="4">
    <source>
        <dbReference type="ARBA" id="ARBA00023136"/>
    </source>
</evidence>
<keyword evidence="2" id="KW-1003">Cell membrane</keyword>
<evidence type="ECO:0000256" key="6">
    <source>
        <dbReference type="ARBA" id="ARBA00023288"/>
    </source>
</evidence>
<dbReference type="AlphaFoldDB" id="A0A562R055"/>
<dbReference type="InterPro" id="IPR012556">
    <property type="entry name" value="Entericidin"/>
</dbReference>
<dbReference type="RefSeq" id="WP_145651840.1">
    <property type="nucleotide sequence ID" value="NZ_VLLB01000009.1"/>
</dbReference>
<keyword evidence="9" id="KW-1185">Reference proteome</keyword>
<evidence type="ECO:0000256" key="5">
    <source>
        <dbReference type="ARBA" id="ARBA00023139"/>
    </source>
</evidence>
<dbReference type="Proteomes" id="UP000318431">
    <property type="component" value="Unassembled WGS sequence"/>
</dbReference>